<dbReference type="PANTHER" id="PTHR10211:SF0">
    <property type="entry name" value="DEOXYRIBODIPYRIMIDINE PHOTO-LYASE"/>
    <property type="match status" value="1"/>
</dbReference>
<dbReference type="GO" id="GO:0003904">
    <property type="term" value="F:deoxyribodipyrimidine photo-lyase activity"/>
    <property type="evidence" value="ECO:0007669"/>
    <property type="project" value="TreeGrafter"/>
</dbReference>
<dbReference type="Proteomes" id="UP000002640">
    <property type="component" value="Unassembled WGS sequence"/>
</dbReference>
<dbReference type="PANTHER" id="PTHR10211">
    <property type="entry name" value="DEOXYRIBODIPYRIMIDINE PHOTOLYASE"/>
    <property type="match status" value="1"/>
</dbReference>
<keyword evidence="2" id="KW-1185">Reference proteome</keyword>
<evidence type="ECO:0000313" key="2">
    <source>
        <dbReference type="Proteomes" id="UP000002640"/>
    </source>
</evidence>
<protein>
    <recommendedName>
        <fullName evidence="3">Photolyase/cryptochrome alpha/beta domain-containing protein</fullName>
    </recommendedName>
</protein>
<name>G5A9W8_PHYSP</name>
<evidence type="ECO:0000313" key="1">
    <source>
        <dbReference type="EMBL" id="EGZ07398.1"/>
    </source>
</evidence>
<proteinExistence type="predicted"/>
<dbReference type="GO" id="GO:0000719">
    <property type="term" value="P:photoreactive repair"/>
    <property type="evidence" value="ECO:0007669"/>
    <property type="project" value="TreeGrafter"/>
</dbReference>
<dbReference type="EMBL" id="JH159162">
    <property type="protein sequence ID" value="EGZ07398.1"/>
    <property type="molecule type" value="Genomic_DNA"/>
</dbReference>
<dbReference type="Gene3D" id="1.10.579.10">
    <property type="entry name" value="DNA Cyclobutane Dipyrimidine Photolyase, subunit A, domain 3"/>
    <property type="match status" value="1"/>
</dbReference>
<dbReference type="Gene3D" id="3.40.50.620">
    <property type="entry name" value="HUPs"/>
    <property type="match status" value="1"/>
</dbReference>
<dbReference type="OMA" id="PPWEAAT"/>
<evidence type="ECO:0008006" key="3">
    <source>
        <dbReference type="Google" id="ProtNLM"/>
    </source>
</evidence>
<reference evidence="1 2" key="1">
    <citation type="journal article" date="2006" name="Science">
        <title>Phytophthora genome sequences uncover evolutionary origins and mechanisms of pathogenesis.</title>
        <authorList>
            <person name="Tyler B.M."/>
            <person name="Tripathy S."/>
            <person name="Zhang X."/>
            <person name="Dehal P."/>
            <person name="Jiang R.H."/>
            <person name="Aerts A."/>
            <person name="Arredondo F.D."/>
            <person name="Baxter L."/>
            <person name="Bensasson D."/>
            <person name="Beynon J.L."/>
            <person name="Chapman J."/>
            <person name="Damasceno C.M."/>
            <person name="Dorrance A.E."/>
            <person name="Dou D."/>
            <person name="Dickerman A.W."/>
            <person name="Dubchak I.L."/>
            <person name="Garbelotto M."/>
            <person name="Gijzen M."/>
            <person name="Gordon S.G."/>
            <person name="Govers F."/>
            <person name="Grunwald N.J."/>
            <person name="Huang W."/>
            <person name="Ivors K.L."/>
            <person name="Jones R.W."/>
            <person name="Kamoun S."/>
            <person name="Krampis K."/>
            <person name="Lamour K.H."/>
            <person name="Lee M.K."/>
            <person name="McDonald W.H."/>
            <person name="Medina M."/>
            <person name="Meijer H.J."/>
            <person name="Nordberg E.K."/>
            <person name="Maclean D.J."/>
            <person name="Ospina-Giraldo M.D."/>
            <person name="Morris P.F."/>
            <person name="Phuntumart V."/>
            <person name="Putnam N.H."/>
            <person name="Rash S."/>
            <person name="Rose J.K."/>
            <person name="Sakihama Y."/>
            <person name="Salamov A.A."/>
            <person name="Savidor A."/>
            <person name="Scheuring C.F."/>
            <person name="Smith B.M."/>
            <person name="Sobral B.W."/>
            <person name="Terry A."/>
            <person name="Torto-Alalibo T.A."/>
            <person name="Win J."/>
            <person name="Xu Z."/>
            <person name="Zhang H."/>
            <person name="Grigoriev I.V."/>
            <person name="Rokhsar D.S."/>
            <person name="Boore J.L."/>
        </authorList>
    </citation>
    <scope>NUCLEOTIDE SEQUENCE [LARGE SCALE GENOMIC DNA]</scope>
    <source>
        <strain evidence="1 2">P6497</strain>
    </source>
</reference>
<organism evidence="1 2">
    <name type="scientific">Phytophthora sojae (strain P6497)</name>
    <name type="common">Soybean stem and root rot agent</name>
    <name type="synonym">Phytophthora megasperma f. sp. glycines</name>
    <dbReference type="NCBI Taxonomy" id="1094619"/>
    <lineage>
        <taxon>Eukaryota</taxon>
        <taxon>Sar</taxon>
        <taxon>Stramenopiles</taxon>
        <taxon>Oomycota</taxon>
        <taxon>Peronosporomycetes</taxon>
        <taxon>Peronosporales</taxon>
        <taxon>Peronosporaceae</taxon>
        <taxon>Phytophthora</taxon>
    </lineage>
</organism>
<dbReference type="GeneID" id="20661231"/>
<gene>
    <name evidence="1" type="ORF">PHYSODRAFT_528398</name>
</gene>
<dbReference type="RefSeq" id="XP_009536964.1">
    <property type="nucleotide sequence ID" value="XM_009538669.1"/>
</dbReference>
<dbReference type="InterPro" id="IPR014729">
    <property type="entry name" value="Rossmann-like_a/b/a_fold"/>
</dbReference>
<dbReference type="KEGG" id="psoj:PHYSODRAFT_528398"/>
<dbReference type="AlphaFoldDB" id="G5A9W8"/>
<sequence>MSLPDAAEARRISAQLEALEQQRAQGNLPHEDTPLRLYRVGGGGFVRVLDRDPEPISQDMLDAIDAFVRRRVEDDEDPSSSTGVGIAPPWEAATAAKTPQELLAKNEKASNWLNSNLTEMNQSVDHPSLYEQWPPQLEERRKMWFVPRSSSRRPSGAGMGMKRTVVYWMHSTLRVMQGNYGLEAAILLSRRLAVPLVVLCLVPSSIVYPVCHSTTASDAYARFSFVELYQQFAQAGVPFFGVTAKEDGVSTSHEQQSLALKPNPLYELLDAFAPRAVVTDAMFDSSSRSDMVHLTRYLELNRSSCSWSLLSMDSTTCCPAYQLSMKLQSTLEPGAAFATEEQFGAEYASFAQPRNGTYVFSPLPRVGTQDAAQNQRRSDLLATVLEKLQLENVNWEVVKAENTQSSSQMRRFSEGEGLQRLSQLLSGSDSQPAIQAELRGGGVLSLMPFIRHGTLFAGYVLRRINEAIASSPTPTTPQARKALAMRKVNREQTVMRSRAVNHLGKERDYALYLALWSGVRGGSSEPNGLVQPDIALLSTSDILSGLRMSTPRTSSLEAYRNVLPGWTYSSAKLGESTNGQAPGAALYDPYELESARTKDLYWNEIQKFLVEQQYLHPLLVVYWAYRVLTWSVSSRAAIATIESLISQCALGSKSSPDAVFIVWKQLFRLGSNGNGVSGGTNGKSTPNLEGLREFQLLLERELASQPKLQLHP</sequence>
<dbReference type="InterPro" id="IPR052219">
    <property type="entry name" value="Photolyase_Class-2"/>
</dbReference>
<dbReference type="InParanoid" id="G5A9W8"/>
<accession>G5A9W8</accession>